<dbReference type="PANTHER" id="PTHR45663:SF11">
    <property type="entry name" value="GEO12009P1"/>
    <property type="match status" value="1"/>
</dbReference>
<evidence type="ECO:0000256" key="7">
    <source>
        <dbReference type="PIRSR" id="PIRSR000077-4"/>
    </source>
</evidence>
<comment type="similarity">
    <text evidence="1 6">Belongs to the thioredoxin family.</text>
</comment>
<dbReference type="InterPro" id="IPR005746">
    <property type="entry name" value="Thioredoxin"/>
</dbReference>
<keyword evidence="3" id="KW-0249">Electron transport</keyword>
<sequence>MKIQDAFNNRPVEVTENTFESQIVNSPVPVLAVFWAPWCTACRAVLPAVDRIASNLTGRIKVAKIHMEQNPALASRFQVMNVPFMIIFDNGAEKDSMAGAVPETDILKKLTPYY</sequence>
<dbReference type="InterPro" id="IPR036249">
    <property type="entry name" value="Thioredoxin-like_sf"/>
</dbReference>
<dbReference type="RefSeq" id="WP_181549405.1">
    <property type="nucleotide sequence ID" value="NZ_JACDUS010000001.1"/>
</dbReference>
<gene>
    <name evidence="9" type="ORF">HNR65_000006</name>
</gene>
<dbReference type="Pfam" id="PF00085">
    <property type="entry name" value="Thioredoxin"/>
    <property type="match status" value="1"/>
</dbReference>
<feature type="domain" description="Thioredoxin" evidence="8">
    <location>
        <begin position="1"/>
        <end position="114"/>
    </location>
</feature>
<dbReference type="GO" id="GO:0045454">
    <property type="term" value="P:cell redox homeostasis"/>
    <property type="evidence" value="ECO:0007669"/>
    <property type="project" value="TreeGrafter"/>
</dbReference>
<dbReference type="Proteomes" id="UP000525298">
    <property type="component" value="Unassembled WGS sequence"/>
</dbReference>
<dbReference type="PROSITE" id="PS00194">
    <property type="entry name" value="THIOREDOXIN_1"/>
    <property type="match status" value="1"/>
</dbReference>
<protein>
    <recommendedName>
        <fullName evidence="6">Thioredoxin</fullName>
    </recommendedName>
</protein>
<proteinExistence type="inferred from homology"/>
<dbReference type="SUPFAM" id="SSF52833">
    <property type="entry name" value="Thioredoxin-like"/>
    <property type="match status" value="1"/>
</dbReference>
<evidence type="ECO:0000256" key="3">
    <source>
        <dbReference type="ARBA" id="ARBA00022982"/>
    </source>
</evidence>
<keyword evidence="4 7" id="KW-1015">Disulfide bond</keyword>
<dbReference type="GO" id="GO:0005829">
    <property type="term" value="C:cytosol"/>
    <property type="evidence" value="ECO:0007669"/>
    <property type="project" value="TreeGrafter"/>
</dbReference>
<dbReference type="Gene3D" id="3.40.30.10">
    <property type="entry name" value="Glutaredoxin"/>
    <property type="match status" value="1"/>
</dbReference>
<reference evidence="9 10" key="1">
    <citation type="submission" date="2020-07" db="EMBL/GenBank/DDBJ databases">
        <title>Genomic Encyclopedia of Type Strains, Phase IV (KMG-IV): sequencing the most valuable type-strain genomes for metagenomic binning, comparative biology and taxonomic classification.</title>
        <authorList>
            <person name="Goeker M."/>
        </authorList>
    </citation>
    <scope>NUCLEOTIDE SEQUENCE [LARGE SCALE GENOMIC DNA]</scope>
    <source>
        <strain evidence="9 10">DSM 17721</strain>
    </source>
</reference>
<dbReference type="CDD" id="cd02947">
    <property type="entry name" value="TRX_family"/>
    <property type="match status" value="1"/>
</dbReference>
<accession>A0A7W0C5S3</accession>
<dbReference type="PANTHER" id="PTHR45663">
    <property type="entry name" value="GEO12009P1"/>
    <property type="match status" value="1"/>
</dbReference>
<evidence type="ECO:0000256" key="2">
    <source>
        <dbReference type="ARBA" id="ARBA00022448"/>
    </source>
</evidence>
<evidence type="ECO:0000256" key="1">
    <source>
        <dbReference type="ARBA" id="ARBA00008987"/>
    </source>
</evidence>
<evidence type="ECO:0000313" key="10">
    <source>
        <dbReference type="Proteomes" id="UP000525298"/>
    </source>
</evidence>
<dbReference type="PIRSF" id="PIRSF000077">
    <property type="entry name" value="Thioredoxin"/>
    <property type="match status" value="1"/>
</dbReference>
<organism evidence="9 10">
    <name type="scientific">Desulfosalsimonas propionicica</name>
    <dbReference type="NCBI Taxonomy" id="332175"/>
    <lineage>
        <taxon>Bacteria</taxon>
        <taxon>Pseudomonadati</taxon>
        <taxon>Thermodesulfobacteriota</taxon>
        <taxon>Desulfobacteria</taxon>
        <taxon>Desulfobacterales</taxon>
        <taxon>Desulfosalsimonadaceae</taxon>
        <taxon>Desulfosalsimonas</taxon>
    </lineage>
</organism>
<evidence type="ECO:0000313" key="9">
    <source>
        <dbReference type="EMBL" id="MBA2879699.1"/>
    </source>
</evidence>
<evidence type="ECO:0000256" key="6">
    <source>
        <dbReference type="PIRNR" id="PIRNR000077"/>
    </source>
</evidence>
<comment type="caution">
    <text evidence="9">The sequence shown here is derived from an EMBL/GenBank/DDBJ whole genome shotgun (WGS) entry which is preliminary data.</text>
</comment>
<name>A0A7W0C5S3_9BACT</name>
<dbReference type="PROSITE" id="PS51352">
    <property type="entry name" value="THIOREDOXIN_2"/>
    <property type="match status" value="1"/>
</dbReference>
<dbReference type="InterPro" id="IPR017937">
    <property type="entry name" value="Thioredoxin_CS"/>
</dbReference>
<feature type="disulfide bond" description="Redox-active" evidence="7">
    <location>
        <begin position="39"/>
        <end position="42"/>
    </location>
</feature>
<keyword evidence="2" id="KW-0813">Transport</keyword>
<keyword evidence="10" id="KW-1185">Reference proteome</keyword>
<evidence type="ECO:0000259" key="8">
    <source>
        <dbReference type="PROSITE" id="PS51352"/>
    </source>
</evidence>
<evidence type="ECO:0000256" key="5">
    <source>
        <dbReference type="ARBA" id="ARBA00023284"/>
    </source>
</evidence>
<keyword evidence="5 7" id="KW-0676">Redox-active center</keyword>
<dbReference type="AlphaFoldDB" id="A0A7W0C5S3"/>
<dbReference type="EMBL" id="JACDUS010000001">
    <property type="protein sequence ID" value="MBA2879699.1"/>
    <property type="molecule type" value="Genomic_DNA"/>
</dbReference>
<dbReference type="GO" id="GO:0015035">
    <property type="term" value="F:protein-disulfide reductase activity"/>
    <property type="evidence" value="ECO:0007669"/>
    <property type="project" value="InterPro"/>
</dbReference>
<evidence type="ECO:0000256" key="4">
    <source>
        <dbReference type="ARBA" id="ARBA00023157"/>
    </source>
</evidence>
<dbReference type="InterPro" id="IPR013766">
    <property type="entry name" value="Thioredoxin_domain"/>
</dbReference>